<feature type="compositionally biased region" description="Basic and acidic residues" evidence="1">
    <location>
        <begin position="1"/>
        <end position="13"/>
    </location>
</feature>
<dbReference type="EMBL" id="QJSX01000015">
    <property type="protein sequence ID" value="PYE51143.1"/>
    <property type="molecule type" value="Genomic_DNA"/>
</dbReference>
<evidence type="ECO:0000313" key="3">
    <source>
        <dbReference type="Proteomes" id="UP000248326"/>
    </source>
</evidence>
<keyword evidence="3" id="KW-1185">Reference proteome</keyword>
<protein>
    <submittedName>
        <fullName evidence="2">Uncharacterized protein</fullName>
    </submittedName>
</protein>
<evidence type="ECO:0000313" key="2">
    <source>
        <dbReference type="EMBL" id="PYE51143.1"/>
    </source>
</evidence>
<proteinExistence type="predicted"/>
<dbReference type="RefSeq" id="WP_110888050.1">
    <property type="nucleotide sequence ID" value="NZ_QJSX01000015.1"/>
</dbReference>
<dbReference type="AlphaFoldDB" id="A0A318S5Q8"/>
<gene>
    <name evidence="2" type="ORF">DES52_11575</name>
</gene>
<feature type="region of interest" description="Disordered" evidence="1">
    <location>
        <begin position="1"/>
        <end position="64"/>
    </location>
</feature>
<dbReference type="Proteomes" id="UP000248326">
    <property type="component" value="Unassembled WGS sequence"/>
</dbReference>
<accession>A0A318S5Q8</accession>
<comment type="caution">
    <text evidence="2">The sequence shown here is derived from an EMBL/GenBank/DDBJ whole genome shotgun (WGS) entry which is preliminary data.</text>
</comment>
<sequence>MTQRNDHETHDGTVDDFETTTPNPAAPAKSETTPNSYERGLGGEEGGAGSGWHDNGSGQDQDRS</sequence>
<name>A0A318S5Q8_9DEIO</name>
<organism evidence="2 3">
    <name type="scientific">Deinococcus yavapaiensis KR-236</name>
    <dbReference type="NCBI Taxonomy" id="694435"/>
    <lineage>
        <taxon>Bacteria</taxon>
        <taxon>Thermotogati</taxon>
        <taxon>Deinococcota</taxon>
        <taxon>Deinococci</taxon>
        <taxon>Deinococcales</taxon>
        <taxon>Deinococcaceae</taxon>
        <taxon>Deinococcus</taxon>
    </lineage>
</organism>
<reference evidence="2 3" key="1">
    <citation type="submission" date="2018-06" db="EMBL/GenBank/DDBJ databases">
        <title>Genomic Encyclopedia of Type Strains, Phase IV (KMG-IV): sequencing the most valuable type-strain genomes for metagenomic binning, comparative biology and taxonomic classification.</title>
        <authorList>
            <person name="Goeker M."/>
        </authorList>
    </citation>
    <scope>NUCLEOTIDE SEQUENCE [LARGE SCALE GENOMIC DNA]</scope>
    <source>
        <strain evidence="2 3">DSM 18048</strain>
    </source>
</reference>
<evidence type="ECO:0000256" key="1">
    <source>
        <dbReference type="SAM" id="MobiDB-lite"/>
    </source>
</evidence>